<dbReference type="EMBL" id="GAIX01012752">
    <property type="protein sequence ID" value="JAA79808.1"/>
    <property type="molecule type" value="Transcribed_RNA"/>
</dbReference>
<sequence length="74" mass="8713">MKDRTPFVLSLAAICEIEENWSINPVNAYTRKQLINWLIEFPGLRIVRKLTEFYDLFCLISRLNYYLVCGDPAN</sequence>
<dbReference type="AlphaFoldDB" id="S4NW03"/>
<evidence type="ECO:0000313" key="1">
    <source>
        <dbReference type="EMBL" id="JAA79808.1"/>
    </source>
</evidence>
<organism evidence="1">
    <name type="scientific">Pararge aegeria</name>
    <name type="common">speckled wood butterfly</name>
    <dbReference type="NCBI Taxonomy" id="116150"/>
    <lineage>
        <taxon>Eukaryota</taxon>
        <taxon>Metazoa</taxon>
        <taxon>Ecdysozoa</taxon>
        <taxon>Arthropoda</taxon>
        <taxon>Hexapoda</taxon>
        <taxon>Insecta</taxon>
        <taxon>Pterygota</taxon>
        <taxon>Neoptera</taxon>
        <taxon>Endopterygota</taxon>
        <taxon>Lepidoptera</taxon>
        <taxon>Glossata</taxon>
        <taxon>Ditrysia</taxon>
        <taxon>Papilionoidea</taxon>
        <taxon>Nymphalidae</taxon>
        <taxon>Satyrinae</taxon>
        <taxon>Satyrini</taxon>
        <taxon>Parargina</taxon>
        <taxon>Pararge</taxon>
    </lineage>
</organism>
<reference evidence="1" key="2">
    <citation type="submission" date="2013-05" db="EMBL/GenBank/DDBJ databases">
        <authorList>
            <person name="Carter J.-M."/>
            <person name="Baker S.C."/>
            <person name="Pink R."/>
            <person name="Carter D.R.F."/>
            <person name="Collins A."/>
            <person name="Tomlin J."/>
            <person name="Gibbs M."/>
            <person name="Breuker C.J."/>
        </authorList>
    </citation>
    <scope>NUCLEOTIDE SEQUENCE</scope>
    <source>
        <tissue evidence="1">Ovary</tissue>
    </source>
</reference>
<accession>S4NW03</accession>
<protein>
    <submittedName>
        <fullName evidence="1">Uncharacterized protein</fullName>
    </submittedName>
</protein>
<reference evidence="1" key="1">
    <citation type="journal article" date="2013" name="BMC Genomics">
        <title>Unscrambling butterfly oogenesis.</title>
        <authorList>
            <person name="Carter J.M."/>
            <person name="Baker S.C."/>
            <person name="Pink R."/>
            <person name="Carter D.R."/>
            <person name="Collins A."/>
            <person name="Tomlin J."/>
            <person name="Gibbs M."/>
            <person name="Breuker C.J."/>
        </authorList>
    </citation>
    <scope>NUCLEOTIDE SEQUENCE</scope>
    <source>
        <tissue evidence="1">Ovary</tissue>
    </source>
</reference>
<proteinExistence type="predicted"/>
<name>S4NW03_9NEOP</name>